<dbReference type="AlphaFoldDB" id="A0A1B7MG36"/>
<dbReference type="InParanoid" id="A0A1B7MG36"/>
<dbReference type="Proteomes" id="UP000092154">
    <property type="component" value="Unassembled WGS sequence"/>
</dbReference>
<name>A0A1B7MG36_9AGAM</name>
<dbReference type="EMBL" id="KV449352">
    <property type="protein sequence ID" value="OAX31549.1"/>
    <property type="molecule type" value="Genomic_DNA"/>
</dbReference>
<sequence>MDASNSSSSSLYNIPHLAEDGGNWITYKERVFTAIGACNLWRYVDGRATLPAPLALDPSSNAPLMPGPTKTPTTVAEIAAHEDLIDEFYYKDSLAKQQLFSTISDHVLLQVQKLDNSSMIWKEICRIHEGKSDL</sequence>
<proteinExistence type="predicted"/>
<evidence type="ECO:0000313" key="1">
    <source>
        <dbReference type="EMBL" id="OAX31549.1"/>
    </source>
</evidence>
<keyword evidence="2" id="KW-1185">Reference proteome</keyword>
<feature type="non-terminal residue" evidence="1">
    <location>
        <position position="134"/>
    </location>
</feature>
<gene>
    <name evidence="1" type="ORF">K503DRAFT_653677</name>
</gene>
<dbReference type="Pfam" id="PF14223">
    <property type="entry name" value="Retrotran_gag_2"/>
    <property type="match status" value="1"/>
</dbReference>
<evidence type="ECO:0000313" key="2">
    <source>
        <dbReference type="Proteomes" id="UP000092154"/>
    </source>
</evidence>
<dbReference type="OrthoDB" id="3269759at2759"/>
<dbReference type="STRING" id="1314800.A0A1B7MG36"/>
<organism evidence="1 2">
    <name type="scientific">Rhizopogon vinicolor AM-OR11-026</name>
    <dbReference type="NCBI Taxonomy" id="1314800"/>
    <lineage>
        <taxon>Eukaryota</taxon>
        <taxon>Fungi</taxon>
        <taxon>Dikarya</taxon>
        <taxon>Basidiomycota</taxon>
        <taxon>Agaricomycotina</taxon>
        <taxon>Agaricomycetes</taxon>
        <taxon>Agaricomycetidae</taxon>
        <taxon>Boletales</taxon>
        <taxon>Suillineae</taxon>
        <taxon>Rhizopogonaceae</taxon>
        <taxon>Rhizopogon</taxon>
    </lineage>
</organism>
<protein>
    <submittedName>
        <fullName evidence="1">Uncharacterized protein</fullName>
    </submittedName>
</protein>
<reference evidence="1 2" key="1">
    <citation type="submission" date="2016-06" db="EMBL/GenBank/DDBJ databases">
        <title>Comparative genomics of the ectomycorrhizal sister species Rhizopogon vinicolor and Rhizopogon vesiculosus (Basidiomycota: Boletales) reveals a divergence of the mating type B locus.</title>
        <authorList>
            <consortium name="DOE Joint Genome Institute"/>
            <person name="Mujic A.B."/>
            <person name="Kuo A."/>
            <person name="Tritt A."/>
            <person name="Lipzen A."/>
            <person name="Chen C."/>
            <person name="Johnson J."/>
            <person name="Sharma A."/>
            <person name="Barry K."/>
            <person name="Grigoriev I.V."/>
            <person name="Spatafora J.W."/>
        </authorList>
    </citation>
    <scope>NUCLEOTIDE SEQUENCE [LARGE SCALE GENOMIC DNA]</scope>
    <source>
        <strain evidence="1 2">AM-OR11-026</strain>
    </source>
</reference>
<accession>A0A1B7MG36</accession>